<dbReference type="SUPFAM" id="SSF53474">
    <property type="entry name" value="alpha/beta-Hydrolases"/>
    <property type="match status" value="1"/>
</dbReference>
<name>A0A538SG80_UNCEI</name>
<organism evidence="1 2">
    <name type="scientific">Eiseniibacteriota bacterium</name>
    <dbReference type="NCBI Taxonomy" id="2212470"/>
    <lineage>
        <taxon>Bacteria</taxon>
        <taxon>Candidatus Eiseniibacteriota</taxon>
    </lineage>
</organism>
<dbReference type="Gene3D" id="3.40.50.1820">
    <property type="entry name" value="alpha/beta hydrolase"/>
    <property type="match status" value="1"/>
</dbReference>
<dbReference type="Proteomes" id="UP000320184">
    <property type="component" value="Unassembled WGS sequence"/>
</dbReference>
<protein>
    <recommendedName>
        <fullName evidence="3">Esterase</fullName>
    </recommendedName>
</protein>
<evidence type="ECO:0008006" key="3">
    <source>
        <dbReference type="Google" id="ProtNLM"/>
    </source>
</evidence>
<reference evidence="1 2" key="1">
    <citation type="journal article" date="2019" name="Nat. Microbiol.">
        <title>Mediterranean grassland soil C-N compound turnover is dependent on rainfall and depth, and is mediated by genomically divergent microorganisms.</title>
        <authorList>
            <person name="Diamond S."/>
            <person name="Andeer P.F."/>
            <person name="Li Z."/>
            <person name="Crits-Christoph A."/>
            <person name="Burstein D."/>
            <person name="Anantharaman K."/>
            <person name="Lane K.R."/>
            <person name="Thomas B.C."/>
            <person name="Pan C."/>
            <person name="Northen T.R."/>
            <person name="Banfield J.F."/>
        </authorList>
    </citation>
    <scope>NUCLEOTIDE SEQUENCE [LARGE SCALE GENOMIC DNA]</scope>
    <source>
        <strain evidence="1">WS_3</strain>
    </source>
</reference>
<evidence type="ECO:0000313" key="2">
    <source>
        <dbReference type="Proteomes" id="UP000320184"/>
    </source>
</evidence>
<dbReference type="InterPro" id="IPR029058">
    <property type="entry name" value="AB_hydrolase_fold"/>
</dbReference>
<gene>
    <name evidence="1" type="ORF">E6K73_07915</name>
</gene>
<proteinExistence type="predicted"/>
<accession>A0A538SG80</accession>
<evidence type="ECO:0000313" key="1">
    <source>
        <dbReference type="EMBL" id="TMQ50375.1"/>
    </source>
</evidence>
<dbReference type="AlphaFoldDB" id="A0A538SG80"/>
<dbReference type="EMBL" id="VBOT01000101">
    <property type="protein sequence ID" value="TMQ50375.1"/>
    <property type="molecule type" value="Genomic_DNA"/>
</dbReference>
<comment type="caution">
    <text evidence="1">The sequence shown here is derived from an EMBL/GenBank/DDBJ whole genome shotgun (WGS) entry which is preliminary data.</text>
</comment>
<sequence length="264" mass="28912">MDFGVDSVVEHHVAASERETLVIYHEGHDAAREGGEGPVRHLLNAGYSVLVFSMPLMGVNSRPTVRLARHGSVQLLDHDFFWLLDAEHPGFSSLRFFVEPVVAGINYGLAKGYRECAMMGISGGAWTTTLVAALDSRIRGSYPVAGSLPFSLRGRGELADYENHVPPLYAIANYPELYVMGADTPTRTQIQVFNRYDPVGWSGDRGKCYEAQVQDVLARLGGGRFQVLVDDSHAGHRISRVALDRVLIDLCGGREGRSRDANGL</sequence>